<accession>A0A5C6YZG8</accession>
<dbReference type="EMBL" id="VORT01000007">
    <property type="protein sequence ID" value="TXD72817.1"/>
    <property type="molecule type" value="Genomic_DNA"/>
</dbReference>
<gene>
    <name evidence="1" type="ORF">ESU54_11415</name>
</gene>
<comment type="caution">
    <text evidence="1">The sequence shown here is derived from an EMBL/GenBank/DDBJ whole genome shotgun (WGS) entry which is preliminary data.</text>
</comment>
<dbReference type="GO" id="GO:0016787">
    <property type="term" value="F:hydrolase activity"/>
    <property type="evidence" value="ECO:0007669"/>
    <property type="project" value="UniProtKB-KW"/>
</dbReference>
<name>A0A5C6YZG8_9FLAO</name>
<proteinExistence type="predicted"/>
<evidence type="ECO:0000313" key="1">
    <source>
        <dbReference type="EMBL" id="TXD72817.1"/>
    </source>
</evidence>
<evidence type="ECO:0000313" key="2">
    <source>
        <dbReference type="Proteomes" id="UP000321497"/>
    </source>
</evidence>
<keyword evidence="2" id="KW-1185">Reference proteome</keyword>
<keyword evidence="1" id="KW-0378">Hydrolase</keyword>
<dbReference type="OrthoDB" id="9814627at2"/>
<protein>
    <submittedName>
        <fullName evidence="1">Acyloxyacyl hydrolase</fullName>
    </submittedName>
</protein>
<dbReference type="Proteomes" id="UP000321497">
    <property type="component" value="Unassembled WGS sequence"/>
</dbReference>
<reference evidence="1 2" key="1">
    <citation type="submission" date="2019-08" db="EMBL/GenBank/DDBJ databases">
        <title>Genome of Aequorivita antarctica SW49 (type strain).</title>
        <authorList>
            <person name="Bowman J.P."/>
        </authorList>
    </citation>
    <scope>NUCLEOTIDE SEQUENCE [LARGE SCALE GENOMIC DNA]</scope>
    <source>
        <strain evidence="1 2">SW49</strain>
    </source>
</reference>
<sequence>MIHKIRNSRLSKIIASYLAIQMIVSIVQPNNMYALTGGPTQPEFNSFTPIGTSDMVNLSTGDFNYNIPIMDVGGYPLNLAYDSGVTMDQEASWVGLGWNLNVGQINRNVRGIPDDFDGDNMIYENNVKDNVSIGVNADVRFPLFGYDFLSLGIGIGVVYNNYNGISFNTSLGPSFDISDQVSIGMQLGGTSEGGASVSPRISLSSKNKTSMGNVESLTGNIGVTYDSQKGLSSFNVSASYNQSTTNFSNKTVAMLNHGNSISGNIPLNDYLTFTPKNELSFNNTNLSFSFALGGEIWGVEVQGQITAWGSIQQLRDPEKLKNISAYGYENTENALVGQSILDFNREKDRIVNENTKALAPTNYTYDSYMVAGQGLQGGFRPYRSQVGNLYDTYVSTTGDGAALGGELGLGAYVHFGLDIEVNPSTSTSGRWEVSTNPALSRFELDSENDAAYEPTYYKMSGDISSDGEYSDPNNNYYSDSPLRIGIGGGIFKRTTKLQYEGSGSSSVNRIKRNNREDRTNGIQKFTNAEAGKEGLISQRAENFVKAHHTAGISVLKDDGSRYIYGESAYNTKKVEATFAVSGNNSDCSTGIVSYENSDDGTSNSQGRDHFYNKVITPSYAHSYLLTSVLSKDYEDLQNDGPTMDDLGSYTKITYSATNDYKWRVPYGTKTASFNAGLNTDHQDQKGNYIYGEKEIKYVDKIETKTHVAIFHLNSRDDAKGVNGPEGSEGSGRMKKLDSIKLYTLTEYYINGVSGTTNINAIPIKTAHFDYAYTLCPGLPNSSEGKLTLNEVYFTYQNSKMGKYTPYRFYYKNNYTYNLKGYDIWGNYKKNIGSSTCDIVEGNLTPTEFPFVEQDKSLADLNATAWTLESIDLPSGGKLTVETESDDYQFVQNRKAMQMFKLVGAGNTNDPSPSQLEGNRLYDGNGPMKYIYVKLPDELPTGYSVNEFRRDYIKSNSGANGDIGYSDNNLMYFRVLTNMTKNIGLPDYDYVTGYLRLDSGIDIVELPQGNYAALPLVFQDKEGGLVGSNELVNPISKAGWYFARKYLNRQAYGLSASVDETNLASAAKALVSSIGSMLNIFGGPNQALKAKDIASTFVPEKSWIRLYEPSGFKFGGGIRVKKITLNDQWNIMVNKPGNDLYKNMYGQEYSYLTEEGKSSGVATFEPNGSKENPFVLPIFDDPVKVIAPKESNYIEKPLGESFFPAAQVTYSRVKVKNLNKDILDTQGNPTKTISKHATGEVVTTFYTSFDFPVIADYTDPAIEFDKTGVLGNFLKVRTRNHLTMSQGFVVHTNDMNGKMKSQRVKAEGQGEGEFISGVDYNYSVDGNGKLSNTLDLIDDDGAVHQELLGVNYDMINDFRMSKSKAEVLGADGNVAIIPTIFFGFPIPIPSIFPNLRRHETQLKMASTTKVVHTNGILLEKVAYDLGSRVSTENLGWSADTGEVLLTKVSNEYDENYYSFNYPSRWYYKNMGSASQNIGLKGKIILDSNEEHTVQDEFNPSNNIIGLLNLGDELAIEGQNDKYWIVSIIGSKIKLMDSDGDWGYINDSKFKITRSGKRNNLNASMASVTTQTIPFATSGGHLTNILPPAQWVGTNVVNSSAIEFSDFWDSQCEYGLPQMDILSLDGDQNITEIDPEKTYNPYVYNVLGEFRPVKSYAYLTGRNNGSQGYHPRKEGYMEEYMPFYGKDNVNAPWQINNTNWTAASEVTKYSPLGAELENKDALERYSAAIYDYAATMPIAVASNSKYEEIGYDNMESYTVEGGLKKQDHFSFAQAIAQNQNASIDPNESHTGKSSMRIEAGKSLTYIIDPAYGCDDCEPIQAVEDNCIVNGSTGNDRKRYILRNDELGNCLITSIEIENFTSGQVQLYNFSSPLDPNDQTAIDNIYIEHTGSADGYPLYSYTICTEDPSNCSTTQIVGCDE</sequence>
<dbReference type="RefSeq" id="WP_111844853.1">
    <property type="nucleotide sequence ID" value="NZ_UEGI01000010.1"/>
</dbReference>
<organism evidence="1 2">
    <name type="scientific">Aequorivita antarctica</name>
    <dbReference type="NCBI Taxonomy" id="153266"/>
    <lineage>
        <taxon>Bacteria</taxon>
        <taxon>Pseudomonadati</taxon>
        <taxon>Bacteroidota</taxon>
        <taxon>Flavobacteriia</taxon>
        <taxon>Flavobacteriales</taxon>
        <taxon>Flavobacteriaceae</taxon>
        <taxon>Aequorivita</taxon>
    </lineage>
</organism>